<reference evidence="3" key="1">
    <citation type="submission" date="2017-01" db="EMBL/GenBank/DDBJ databases">
        <authorList>
            <person name="Varghese N."/>
            <person name="Submissions S."/>
        </authorList>
    </citation>
    <scope>NUCLEOTIDE SEQUENCE [LARGE SCALE GENOMIC DNA]</scope>
    <source>
        <strain evidence="3">DSM 29430</strain>
    </source>
</reference>
<keyword evidence="1" id="KW-0472">Membrane</keyword>
<dbReference type="AlphaFoldDB" id="A0A1N7MYW2"/>
<dbReference type="EMBL" id="FTOQ01000006">
    <property type="protein sequence ID" value="SIS91069.1"/>
    <property type="molecule type" value="Genomic_DNA"/>
</dbReference>
<dbReference type="Proteomes" id="UP000186684">
    <property type="component" value="Unassembled WGS sequence"/>
</dbReference>
<sequence length="141" mass="15285">MTAAPAPESAAPGPLGGRAVLRMIEPDIEPDGGIGQEETYEPLRTKRNAIMLLTFFVAICAGAAVMSLQPRVTELLWQWLGERHLPDEAGRRVISFAIALAIAVAILWLLNVRASPMALLAGGLVGHFQQPLREIILARRK</sequence>
<gene>
    <name evidence="2" type="ORF">SAMN05421759_10645</name>
</gene>
<keyword evidence="1" id="KW-1133">Transmembrane helix</keyword>
<feature type="transmembrane region" description="Helical" evidence="1">
    <location>
        <begin position="49"/>
        <end position="69"/>
    </location>
</feature>
<feature type="transmembrane region" description="Helical" evidence="1">
    <location>
        <begin position="89"/>
        <end position="110"/>
    </location>
</feature>
<protein>
    <submittedName>
        <fullName evidence="2">Uncharacterized protein</fullName>
    </submittedName>
</protein>
<keyword evidence="1" id="KW-0812">Transmembrane</keyword>
<evidence type="ECO:0000313" key="2">
    <source>
        <dbReference type="EMBL" id="SIS91069.1"/>
    </source>
</evidence>
<accession>A0A1N7MYW2</accession>
<dbReference type="RefSeq" id="WP_143526162.1">
    <property type="nucleotide sequence ID" value="NZ_FTOQ01000006.1"/>
</dbReference>
<proteinExistence type="predicted"/>
<evidence type="ECO:0000256" key="1">
    <source>
        <dbReference type="SAM" id="Phobius"/>
    </source>
</evidence>
<organism evidence="2 3">
    <name type="scientific">Roseivivax lentus</name>
    <dbReference type="NCBI Taxonomy" id="633194"/>
    <lineage>
        <taxon>Bacteria</taxon>
        <taxon>Pseudomonadati</taxon>
        <taxon>Pseudomonadota</taxon>
        <taxon>Alphaproteobacteria</taxon>
        <taxon>Rhodobacterales</taxon>
        <taxon>Roseobacteraceae</taxon>
        <taxon>Roseivivax</taxon>
    </lineage>
</organism>
<keyword evidence="3" id="KW-1185">Reference proteome</keyword>
<dbReference type="OrthoDB" id="7875774at2"/>
<name>A0A1N7MYW2_9RHOB</name>
<evidence type="ECO:0000313" key="3">
    <source>
        <dbReference type="Proteomes" id="UP000186684"/>
    </source>
</evidence>